<evidence type="ECO:0000313" key="3">
    <source>
        <dbReference type="Proteomes" id="UP001589654"/>
    </source>
</evidence>
<dbReference type="RefSeq" id="WP_290249341.1">
    <property type="nucleotide sequence ID" value="NZ_JAUFQT010000002.1"/>
</dbReference>
<keyword evidence="1" id="KW-0812">Transmembrane</keyword>
<evidence type="ECO:0000256" key="1">
    <source>
        <dbReference type="SAM" id="Phobius"/>
    </source>
</evidence>
<keyword evidence="3" id="KW-1185">Reference proteome</keyword>
<reference evidence="2 3" key="1">
    <citation type="submission" date="2024-09" db="EMBL/GenBank/DDBJ databases">
        <authorList>
            <person name="Sun Q."/>
            <person name="Mori K."/>
        </authorList>
    </citation>
    <scope>NUCLEOTIDE SEQUENCE [LARGE SCALE GENOMIC DNA]</scope>
    <source>
        <strain evidence="2 3">CECT 7682</strain>
    </source>
</reference>
<organism evidence="2 3">
    <name type="scientific">Echinicola jeungdonensis</name>
    <dbReference type="NCBI Taxonomy" id="709343"/>
    <lineage>
        <taxon>Bacteria</taxon>
        <taxon>Pseudomonadati</taxon>
        <taxon>Bacteroidota</taxon>
        <taxon>Cytophagia</taxon>
        <taxon>Cytophagales</taxon>
        <taxon>Cyclobacteriaceae</taxon>
        <taxon>Echinicola</taxon>
    </lineage>
</organism>
<dbReference type="EMBL" id="JBHMEW010000062">
    <property type="protein sequence ID" value="MFB9212592.1"/>
    <property type="molecule type" value="Genomic_DNA"/>
</dbReference>
<accession>A0ABV5J707</accession>
<name>A0ABV5J707_9BACT</name>
<dbReference type="Proteomes" id="UP001589654">
    <property type="component" value="Unassembled WGS sequence"/>
</dbReference>
<evidence type="ECO:0000313" key="2">
    <source>
        <dbReference type="EMBL" id="MFB9212592.1"/>
    </source>
</evidence>
<comment type="caution">
    <text evidence="2">The sequence shown here is derived from an EMBL/GenBank/DDBJ whole genome shotgun (WGS) entry which is preliminary data.</text>
</comment>
<sequence>MALIINHEANERVRAIVVMDKVVQASFLPLVFHSSTSSGFQYFNHVLFLFEVFDFVVFWVGIVIEAMTKYHLVNAVVKVGEENIRKADKCQFET</sequence>
<keyword evidence="1" id="KW-0472">Membrane</keyword>
<keyword evidence="1" id="KW-1133">Transmembrane helix</keyword>
<protein>
    <submittedName>
        <fullName evidence="2">Uncharacterized protein</fullName>
    </submittedName>
</protein>
<proteinExistence type="predicted"/>
<feature type="transmembrane region" description="Helical" evidence="1">
    <location>
        <begin position="42"/>
        <end position="64"/>
    </location>
</feature>
<gene>
    <name evidence="2" type="ORF">ACFFUR_12320</name>
</gene>